<gene>
    <name evidence="3" type="ORF">B4U80_04675</name>
</gene>
<protein>
    <submittedName>
        <fullName evidence="3">PiggyBac transposable element-derived protein 3-like protein</fullName>
    </submittedName>
</protein>
<dbReference type="VEuPathDB" id="VectorBase:LDEU009679"/>
<dbReference type="PANTHER" id="PTHR47272:SF2">
    <property type="entry name" value="PIGGYBAC TRANSPOSABLE ELEMENT-DERIVED PROTEIN 3-LIKE"/>
    <property type="match status" value="1"/>
</dbReference>
<name>A0A443S4F6_9ACAR</name>
<evidence type="ECO:0000313" key="3">
    <source>
        <dbReference type="EMBL" id="RWS22361.1"/>
    </source>
</evidence>
<dbReference type="InterPro" id="IPR029526">
    <property type="entry name" value="PGBD"/>
</dbReference>
<feature type="region of interest" description="Disordered" evidence="1">
    <location>
        <begin position="488"/>
        <end position="516"/>
    </location>
</feature>
<feature type="domain" description="PiggyBac transposable element-derived protein" evidence="2">
    <location>
        <begin position="99"/>
        <end position="457"/>
    </location>
</feature>
<keyword evidence="4" id="KW-1185">Reference proteome</keyword>
<sequence length="575" mass="67466">MDANYDVSEWEQLSDDEDVELFNFSDDDEDPIHVKKLNKELPLPVYSDESDSSDDIATRSTQKFEKTIECEDSSDWKQQPFITKTIDDCTTFSPSLWSAEDYFDQYIADKTFEQFAEFTNIYYKQRTERDLNATANEIRRLFAINILMGCFNLPRTREYWTKSMRINNVADILPRNRYFLLRNCIHIANNELDKSETDRLWKIRPFLNIIRETMLLKDRSKHLSIDEQMIPFRGRHSIRQYMPQKPIRFGFKNYCLATPEGLILDFEIYQGSTTPVDQNIKAQFNQTTAIVHHLCRTIPRNLSHIIYVDRYFTSLALFEHLLSNGIYATGTARIDRVRGIPFMNSKLLKKEKRGFFEEFVKHDDTLSAVRWIDNKPVVLISSFHGATPTESVSRFFRKEKQRQNIECPAVVSAYNQSMGGVDLNDRFIANYRIGVRSRKWTVRCLFHFLDLVVANAWIEYKIDAASVGETNIMDLYSYRKHIAEHLVSSTEKRKRGRPTKSPVVTPKKMDRRKHAVDDNKRMDTFSHWPVFVQQKSAPRCANGCGKWSRIKCEKCGVFLCIKEDQDCFKKYHTSE</sequence>
<evidence type="ECO:0000313" key="4">
    <source>
        <dbReference type="Proteomes" id="UP000288716"/>
    </source>
</evidence>
<organism evidence="3 4">
    <name type="scientific">Leptotrombidium deliense</name>
    <dbReference type="NCBI Taxonomy" id="299467"/>
    <lineage>
        <taxon>Eukaryota</taxon>
        <taxon>Metazoa</taxon>
        <taxon>Ecdysozoa</taxon>
        <taxon>Arthropoda</taxon>
        <taxon>Chelicerata</taxon>
        <taxon>Arachnida</taxon>
        <taxon>Acari</taxon>
        <taxon>Acariformes</taxon>
        <taxon>Trombidiformes</taxon>
        <taxon>Prostigmata</taxon>
        <taxon>Anystina</taxon>
        <taxon>Parasitengona</taxon>
        <taxon>Trombiculoidea</taxon>
        <taxon>Trombiculidae</taxon>
        <taxon>Leptotrombidium</taxon>
    </lineage>
</organism>
<proteinExistence type="predicted"/>
<evidence type="ECO:0000259" key="2">
    <source>
        <dbReference type="Pfam" id="PF13843"/>
    </source>
</evidence>
<dbReference type="AlphaFoldDB" id="A0A443S4F6"/>
<dbReference type="EMBL" id="NCKV01009020">
    <property type="protein sequence ID" value="RWS22361.1"/>
    <property type="molecule type" value="Genomic_DNA"/>
</dbReference>
<dbReference type="Proteomes" id="UP000288716">
    <property type="component" value="Unassembled WGS sequence"/>
</dbReference>
<comment type="caution">
    <text evidence="3">The sequence shown here is derived from an EMBL/GenBank/DDBJ whole genome shotgun (WGS) entry which is preliminary data.</text>
</comment>
<reference evidence="3 4" key="1">
    <citation type="journal article" date="2018" name="Gigascience">
        <title>Genomes of trombidid mites reveal novel predicted allergens and laterally-transferred genes associated with secondary metabolism.</title>
        <authorList>
            <person name="Dong X."/>
            <person name="Chaisiri K."/>
            <person name="Xia D."/>
            <person name="Armstrong S.D."/>
            <person name="Fang Y."/>
            <person name="Donnelly M.J."/>
            <person name="Kadowaki T."/>
            <person name="McGarry J.W."/>
            <person name="Darby A.C."/>
            <person name="Makepeace B.L."/>
        </authorList>
    </citation>
    <scope>NUCLEOTIDE SEQUENCE [LARGE SCALE GENOMIC DNA]</scope>
    <source>
        <strain evidence="3">UoL-UT</strain>
    </source>
</reference>
<dbReference type="STRING" id="299467.A0A443S4F6"/>
<dbReference type="Pfam" id="PF13843">
    <property type="entry name" value="DDE_Tnp_1_7"/>
    <property type="match status" value="1"/>
</dbReference>
<dbReference type="PANTHER" id="PTHR47272">
    <property type="entry name" value="DDE_TNP_1_7 DOMAIN-CONTAINING PROTEIN"/>
    <property type="match status" value="1"/>
</dbReference>
<dbReference type="OrthoDB" id="6514910at2759"/>
<evidence type="ECO:0000256" key="1">
    <source>
        <dbReference type="SAM" id="MobiDB-lite"/>
    </source>
</evidence>
<accession>A0A443S4F6</accession>